<evidence type="ECO:0000259" key="1">
    <source>
        <dbReference type="PROSITE" id="PS50404"/>
    </source>
</evidence>
<dbReference type="EMBL" id="CP060010">
    <property type="protein sequence ID" value="QTN34455.1"/>
    <property type="molecule type" value="Genomic_DNA"/>
</dbReference>
<reference evidence="2" key="1">
    <citation type="submission" date="2020-07" db="EMBL/GenBank/DDBJ databases">
        <title>Genome sequences of bacteria associated with the marine, planktonic diatom Thalassiosira profunda strain ECT2AJA-044.</title>
        <authorList>
            <person name="Gargas C.B."/>
            <person name="Roberts W.R."/>
            <person name="Alverson A.J."/>
        </authorList>
    </citation>
    <scope>NUCLEOTIDE SEQUENCE</scope>
    <source>
        <strain evidence="2">ECT2AJA-044</strain>
    </source>
</reference>
<dbReference type="Gene3D" id="3.40.30.10">
    <property type="entry name" value="Glutaredoxin"/>
    <property type="match status" value="1"/>
</dbReference>
<dbReference type="Pfam" id="PF13410">
    <property type="entry name" value="GST_C_2"/>
    <property type="match status" value="1"/>
</dbReference>
<dbReference type="GO" id="GO:0006749">
    <property type="term" value="P:glutathione metabolic process"/>
    <property type="evidence" value="ECO:0007669"/>
    <property type="project" value="TreeGrafter"/>
</dbReference>
<dbReference type="Proteomes" id="UP000665026">
    <property type="component" value="Chromosome"/>
</dbReference>
<name>A0A975ELW7_9RHOB</name>
<dbReference type="SUPFAM" id="SSF52833">
    <property type="entry name" value="Thioredoxin-like"/>
    <property type="match status" value="1"/>
</dbReference>
<dbReference type="Gene3D" id="1.20.1050.10">
    <property type="match status" value="1"/>
</dbReference>
<feature type="domain" description="GST N-terminal" evidence="1">
    <location>
        <begin position="1"/>
        <end position="82"/>
    </location>
</feature>
<dbReference type="GO" id="GO:0016034">
    <property type="term" value="F:maleylacetoacetate isomerase activity"/>
    <property type="evidence" value="ECO:0007669"/>
    <property type="project" value="TreeGrafter"/>
</dbReference>
<dbReference type="SUPFAM" id="SSF47616">
    <property type="entry name" value="GST C-terminal domain-like"/>
    <property type="match status" value="1"/>
</dbReference>
<dbReference type="PANTHER" id="PTHR42673:SF4">
    <property type="entry name" value="MALEYLACETOACETATE ISOMERASE"/>
    <property type="match status" value="1"/>
</dbReference>
<dbReference type="KEGG" id="cact:HZ995_07960"/>
<evidence type="ECO:0000313" key="2">
    <source>
        <dbReference type="EMBL" id="QTN34455.1"/>
    </source>
</evidence>
<sequence>MKLIGSPTSPFVRKCLVALKELGLDEQIEVLSVATTPLASAPEVLAANPLGKIPALISDEGPAIYDSRVITQFLNAHAEGDLYPETAKWELLTLEATADAIMEAAVLMAYEARVRQDGERSEAWVEAQWGKATRALDAVQARWMSHLSGPLNITQIGIACALGYIDFRHDARQWRDGRETLADWFATFSQRESFQTTTPS</sequence>
<dbReference type="GO" id="GO:0006559">
    <property type="term" value="P:L-phenylalanine catabolic process"/>
    <property type="evidence" value="ECO:0007669"/>
    <property type="project" value="TreeGrafter"/>
</dbReference>
<dbReference type="RefSeq" id="WP_209355148.1">
    <property type="nucleotide sequence ID" value="NZ_CP060010.1"/>
</dbReference>
<dbReference type="AlphaFoldDB" id="A0A975ELW7"/>
<dbReference type="InterPro" id="IPR004045">
    <property type="entry name" value="Glutathione_S-Trfase_N"/>
</dbReference>
<organism evidence="2 3">
    <name type="scientific">Cognatishimia activa</name>
    <dbReference type="NCBI Taxonomy" id="1715691"/>
    <lineage>
        <taxon>Bacteria</taxon>
        <taxon>Pseudomonadati</taxon>
        <taxon>Pseudomonadota</taxon>
        <taxon>Alphaproteobacteria</taxon>
        <taxon>Rhodobacterales</taxon>
        <taxon>Paracoccaceae</taxon>
        <taxon>Cognatishimia</taxon>
    </lineage>
</organism>
<dbReference type="CDD" id="cd03205">
    <property type="entry name" value="GST_C_6"/>
    <property type="match status" value="1"/>
</dbReference>
<dbReference type="InterPro" id="IPR036282">
    <property type="entry name" value="Glutathione-S-Trfase_C_sf"/>
</dbReference>
<dbReference type="PANTHER" id="PTHR42673">
    <property type="entry name" value="MALEYLACETOACETATE ISOMERASE"/>
    <property type="match status" value="1"/>
</dbReference>
<proteinExistence type="predicted"/>
<dbReference type="PROSITE" id="PS50404">
    <property type="entry name" value="GST_NTER"/>
    <property type="match status" value="1"/>
</dbReference>
<dbReference type="CDD" id="cd03049">
    <property type="entry name" value="GST_N_3"/>
    <property type="match status" value="1"/>
</dbReference>
<gene>
    <name evidence="2" type="ORF">HZ995_07960</name>
</gene>
<protein>
    <submittedName>
        <fullName evidence="2">Glutathione S-transferase</fullName>
    </submittedName>
</protein>
<evidence type="ECO:0000313" key="3">
    <source>
        <dbReference type="Proteomes" id="UP000665026"/>
    </source>
</evidence>
<dbReference type="InterPro" id="IPR036249">
    <property type="entry name" value="Thioredoxin-like_sf"/>
</dbReference>
<accession>A0A975ELW7</accession>
<dbReference type="Pfam" id="PF13409">
    <property type="entry name" value="GST_N_2"/>
    <property type="match status" value="1"/>
</dbReference>
<dbReference type="GO" id="GO:0004364">
    <property type="term" value="F:glutathione transferase activity"/>
    <property type="evidence" value="ECO:0007669"/>
    <property type="project" value="TreeGrafter"/>
</dbReference>